<sequence length="570" mass="65562">MPDKPNGNKVTIKSSLNNGLCSTLFHKDNSFSFIYESSDLSIEDVGYEGNTIVLYAKGSKRSAVCPYCGGESHHVHSRYTRTINDLSILGKKVVLILESRKFFCKNADCPPKTFAEQPGNEVFRYRRRTRRLELTVIRNGLMMSSRTISKLLSYCGVDLSSSTILRCLHQLCPPDNKEIEQVGVDDWAWRKGVSYGSIVIDLLNKYPVDLLGDREAKSFLEWMEEHPCVNVVSRDRATGYSSAIASTGRHVVEVADKFHLIKNIHECMDKLLSGHYAAYCNKIREKESMDDCLLQPKQTAMIHIPPKKAKADSRMTKFKEVKELQLKGFNPFAISKKLGIARPTALKFCRMQELAPRNSKARTDYHLYDKHIEDGVANGTPLSTLYAQICNMGFKGSLAPFYAHYRYLSDGHRGFRSKYFKPNRRVKQTDERARILPLKRISTITAKSIYQGNMNKSEEELIETLYQFDWFRQMHEAAKSFYCIITGTETYDLIRWMKKYWNTEIQTLKTFILGIRKDYKAVKNTIKYNITNGITEGFVNKLKAVKRTMYGRAGLELLRIKMVMEHVFFN</sequence>
<evidence type="ECO:0008006" key="8">
    <source>
        <dbReference type="Google" id="ProtNLM"/>
    </source>
</evidence>
<dbReference type="EMBL" id="AGXS01000002">
    <property type="protein sequence ID" value="EIY54703.1"/>
    <property type="molecule type" value="Genomic_DNA"/>
</dbReference>
<dbReference type="Proteomes" id="UP000003089">
    <property type="component" value="Unassembled WGS sequence"/>
</dbReference>
<dbReference type="PATRIC" id="fig|997884.3.peg.258"/>
<dbReference type="eggNOG" id="COG3464">
    <property type="taxonomic scope" value="Bacteria"/>
</dbReference>
<evidence type="ECO:0000313" key="3">
    <source>
        <dbReference type="EMBL" id="EIY48772.1"/>
    </source>
</evidence>
<feature type="domain" description="Transposase IS204/IS1001/IS1096/IS1165 DDE" evidence="1">
    <location>
        <begin position="453"/>
        <end position="561"/>
    </location>
</feature>
<dbReference type="InterPro" id="IPR047951">
    <property type="entry name" value="Transpos_ISL3"/>
</dbReference>
<dbReference type="InterPro" id="IPR029261">
    <property type="entry name" value="Transposase_Znf"/>
</dbReference>
<dbReference type="PANTHER" id="PTHR33498">
    <property type="entry name" value="TRANSPOSASE FOR INSERTION SEQUENCE ELEMENT IS1557"/>
    <property type="match status" value="1"/>
</dbReference>
<evidence type="ECO:0000313" key="7">
    <source>
        <dbReference type="Proteomes" id="UP000003089"/>
    </source>
</evidence>
<dbReference type="AlphaFoldDB" id="I8XRD3"/>
<proteinExistence type="predicted"/>
<dbReference type="PANTHER" id="PTHR33498:SF1">
    <property type="entry name" value="TRANSPOSASE FOR INSERTION SEQUENCE ELEMENT IS1557"/>
    <property type="match status" value="1"/>
</dbReference>
<dbReference type="HOGENOM" id="CLU_029608_5_1_10"/>
<evidence type="ECO:0000313" key="4">
    <source>
        <dbReference type="EMBL" id="EIY53465.1"/>
    </source>
</evidence>
<evidence type="ECO:0000259" key="1">
    <source>
        <dbReference type="Pfam" id="PF01610"/>
    </source>
</evidence>
<dbReference type="EMBL" id="AGXS01000003">
    <property type="protein sequence ID" value="EIY54528.1"/>
    <property type="molecule type" value="Genomic_DNA"/>
</dbReference>
<evidence type="ECO:0000313" key="5">
    <source>
        <dbReference type="EMBL" id="EIY54528.1"/>
    </source>
</evidence>
<organism evidence="4 7">
    <name type="scientific">Bacteroides nordii CL02T12C05</name>
    <dbReference type="NCBI Taxonomy" id="997884"/>
    <lineage>
        <taxon>Bacteria</taxon>
        <taxon>Pseudomonadati</taxon>
        <taxon>Bacteroidota</taxon>
        <taxon>Bacteroidia</taxon>
        <taxon>Bacteroidales</taxon>
        <taxon>Bacteroidaceae</taxon>
        <taxon>Bacteroides</taxon>
    </lineage>
</organism>
<name>I8XRD3_9BACE</name>
<feature type="domain" description="Transposase IS204/IS1001/IS1096/IS1165 DDE" evidence="1">
    <location>
        <begin position="182"/>
        <end position="277"/>
    </location>
</feature>
<gene>
    <name evidence="6" type="ORF">HMPREF1068_00240</name>
    <name evidence="5" type="ORF">HMPREF1068_00241</name>
    <name evidence="4" type="ORF">HMPREF1068_00635</name>
    <name evidence="3" type="ORF">HMPREF1068_02802</name>
</gene>
<keyword evidence="7" id="KW-1185">Reference proteome</keyword>
<comment type="caution">
    <text evidence="4">The sequence shown here is derived from an EMBL/GenBank/DDBJ whole genome shotgun (WGS) entry which is preliminary data.</text>
</comment>
<accession>I8XRD3</accession>
<protein>
    <recommendedName>
        <fullName evidence="8">Transposase IS204/IS1001/IS1096/IS1165 DDE domain-containing protein</fullName>
    </recommendedName>
</protein>
<dbReference type="Pfam" id="PF01610">
    <property type="entry name" value="DDE_Tnp_ISL3"/>
    <property type="match status" value="2"/>
</dbReference>
<dbReference type="NCBIfam" id="NF033550">
    <property type="entry name" value="transpos_ISL3"/>
    <property type="match status" value="1"/>
</dbReference>
<dbReference type="RefSeq" id="WP_002558379.1">
    <property type="nucleotide sequence ID" value="NZ_JH724314.1"/>
</dbReference>
<evidence type="ECO:0000313" key="6">
    <source>
        <dbReference type="EMBL" id="EIY54703.1"/>
    </source>
</evidence>
<evidence type="ECO:0000259" key="2">
    <source>
        <dbReference type="Pfam" id="PF14690"/>
    </source>
</evidence>
<dbReference type="EMBL" id="AGXS01000018">
    <property type="protein sequence ID" value="EIY48772.1"/>
    <property type="molecule type" value="Genomic_DNA"/>
</dbReference>
<feature type="domain" description="Transposase IS204/IS1001/IS1096/IS1165 zinc-finger" evidence="2">
    <location>
        <begin position="62"/>
        <end position="106"/>
    </location>
</feature>
<dbReference type="EMBL" id="AGXS01000011">
    <property type="protein sequence ID" value="EIY53465.1"/>
    <property type="molecule type" value="Genomic_DNA"/>
</dbReference>
<dbReference type="STRING" id="997884.HMPREF1068_00240"/>
<dbReference type="Pfam" id="PF14690">
    <property type="entry name" value="Zn_ribbon_ISL3"/>
    <property type="match status" value="1"/>
</dbReference>
<reference evidence="4 7" key="1">
    <citation type="submission" date="2012-02" db="EMBL/GenBank/DDBJ databases">
        <title>The Genome Sequence of Bacteroides nordii CL02T12C05.</title>
        <authorList>
            <consortium name="The Broad Institute Genome Sequencing Platform"/>
            <person name="Earl A."/>
            <person name="Ward D."/>
            <person name="Feldgarden M."/>
            <person name="Gevers D."/>
            <person name="Zitomersky N.L."/>
            <person name="Coyne M.J."/>
            <person name="Comstock L.E."/>
            <person name="Young S.K."/>
            <person name="Zeng Q."/>
            <person name="Gargeya S."/>
            <person name="Fitzgerald M."/>
            <person name="Haas B."/>
            <person name="Abouelleil A."/>
            <person name="Alvarado L."/>
            <person name="Arachchi H.M."/>
            <person name="Berlin A."/>
            <person name="Chapman S.B."/>
            <person name="Gearin G."/>
            <person name="Goldberg J."/>
            <person name="Griggs A."/>
            <person name="Gujja S."/>
            <person name="Hansen M."/>
            <person name="Heiman D."/>
            <person name="Howarth C."/>
            <person name="Larimer J."/>
            <person name="Lui A."/>
            <person name="MacDonald P.J.P."/>
            <person name="McCowen C."/>
            <person name="Montmayeur A."/>
            <person name="Murphy C."/>
            <person name="Neiman D."/>
            <person name="Pearson M."/>
            <person name="Priest M."/>
            <person name="Roberts A."/>
            <person name="Saif S."/>
            <person name="Shea T."/>
            <person name="Sisk P."/>
            <person name="Stolte C."/>
            <person name="Sykes S."/>
            <person name="Wortman J."/>
            <person name="Nusbaum C."/>
            <person name="Birren B."/>
        </authorList>
    </citation>
    <scope>NUCLEOTIDE SEQUENCE [LARGE SCALE GENOMIC DNA]</scope>
    <source>
        <strain evidence="4 7">CL02T12C05</strain>
    </source>
</reference>
<dbReference type="InterPro" id="IPR002560">
    <property type="entry name" value="Transposase_DDE"/>
</dbReference>